<dbReference type="Gene3D" id="2.60.120.650">
    <property type="entry name" value="Cupin"/>
    <property type="match status" value="1"/>
</dbReference>
<proteinExistence type="predicted"/>
<dbReference type="Proteomes" id="UP001564626">
    <property type="component" value="Unassembled WGS sequence"/>
</dbReference>
<comment type="cofactor">
    <cofactor evidence="1">
        <name>Fe(2+)</name>
        <dbReference type="ChEBI" id="CHEBI:29033"/>
    </cofactor>
</comment>
<dbReference type="EMBL" id="JBGEHV010000017">
    <property type="protein sequence ID" value="MEY8040093.1"/>
    <property type="molecule type" value="Genomic_DNA"/>
</dbReference>
<dbReference type="RefSeq" id="WP_369774829.1">
    <property type="nucleotide sequence ID" value="NZ_JBGEHV010000017.1"/>
</dbReference>
<dbReference type="SUPFAM" id="SSF51197">
    <property type="entry name" value="Clavaminate synthase-like"/>
    <property type="match status" value="1"/>
</dbReference>
<dbReference type="PANTHER" id="PTHR13096">
    <property type="entry name" value="MINA53 MYC INDUCED NUCLEAR ANTIGEN"/>
    <property type="match status" value="1"/>
</dbReference>
<keyword evidence="3" id="KW-0408">Iron</keyword>
<dbReference type="PANTHER" id="PTHR13096:SF8">
    <property type="entry name" value="RIBOSOMAL OXYGENASE 1"/>
    <property type="match status" value="1"/>
</dbReference>
<evidence type="ECO:0000313" key="6">
    <source>
        <dbReference type="Proteomes" id="UP001564626"/>
    </source>
</evidence>
<reference evidence="5 6" key="1">
    <citation type="submission" date="2024-08" db="EMBL/GenBank/DDBJ databases">
        <title>Genome mining of Saccharopolyspora cebuensis PGLac3 from Nigerian medicinal plant.</title>
        <authorList>
            <person name="Ezeobiora C.E."/>
            <person name="Igbokwe N.H."/>
            <person name="Amin D.H."/>
            <person name="Mendie U.E."/>
        </authorList>
    </citation>
    <scope>NUCLEOTIDE SEQUENCE [LARGE SCALE GENOMIC DNA]</scope>
    <source>
        <strain evidence="5 6">PGLac3</strain>
    </source>
</reference>
<organism evidence="5 6">
    <name type="scientific">Saccharopolyspora cebuensis</name>
    <dbReference type="NCBI Taxonomy" id="418759"/>
    <lineage>
        <taxon>Bacteria</taxon>
        <taxon>Bacillati</taxon>
        <taxon>Actinomycetota</taxon>
        <taxon>Actinomycetes</taxon>
        <taxon>Pseudonocardiales</taxon>
        <taxon>Pseudonocardiaceae</taxon>
        <taxon>Saccharopolyspora</taxon>
    </lineage>
</organism>
<dbReference type="InterPro" id="IPR003347">
    <property type="entry name" value="JmjC_dom"/>
</dbReference>
<feature type="domain" description="JmjC" evidence="4">
    <location>
        <begin position="72"/>
        <end position="217"/>
    </location>
</feature>
<name>A0ABV4CGB7_9PSEU</name>
<evidence type="ECO:0000259" key="4">
    <source>
        <dbReference type="PROSITE" id="PS51184"/>
    </source>
</evidence>
<evidence type="ECO:0000256" key="3">
    <source>
        <dbReference type="ARBA" id="ARBA00023004"/>
    </source>
</evidence>
<sequence>MADPGLCSRLLTPQRLLDVVMRRSLAPPQVRCFENGTELHPDAYLTRQVTRRGQSLPVVNMDRVGQLLRSGCTLVLDALDAFDPTMELACRALQWWSREAVQVNTYLTTADAAGFSLHWDDHDVVIVQIAGEKSWEVRSASRPVPMYRDAEPNTAPSEDIVWSGTMQAGDVMHIPRGYWHQATRTDRGEEGYSLHVTFGFVKRTGVDWLTWVADRSREREPFRHDLDRWGGPGALAGQQERLVAEVQRLLADYPVADYLAAREQERPPPRQVATGSVFGPPTAVVCVAEFPPHVTHRGDAVEVRAGGKKLTFSAKAEPALAMLLSGHPVELASVSEECGVNAAVLADALIKEGVCAELTEALSSGCTGLVPTGS</sequence>
<evidence type="ECO:0000256" key="2">
    <source>
        <dbReference type="ARBA" id="ARBA00022723"/>
    </source>
</evidence>
<dbReference type="PROSITE" id="PS51184">
    <property type="entry name" value="JMJC"/>
    <property type="match status" value="1"/>
</dbReference>
<comment type="caution">
    <text evidence="5">The sequence shown here is derived from an EMBL/GenBank/DDBJ whole genome shotgun (WGS) entry which is preliminary data.</text>
</comment>
<accession>A0ABV4CGB7</accession>
<evidence type="ECO:0000256" key="1">
    <source>
        <dbReference type="ARBA" id="ARBA00001954"/>
    </source>
</evidence>
<dbReference type="Pfam" id="PF08007">
    <property type="entry name" value="JmjC_2"/>
    <property type="match status" value="1"/>
</dbReference>
<keyword evidence="6" id="KW-1185">Reference proteome</keyword>
<protein>
    <submittedName>
        <fullName evidence="5">Cupin domain-containing protein</fullName>
    </submittedName>
</protein>
<keyword evidence="2" id="KW-0479">Metal-binding</keyword>
<evidence type="ECO:0000313" key="5">
    <source>
        <dbReference type="EMBL" id="MEY8040093.1"/>
    </source>
</evidence>
<gene>
    <name evidence="5" type="ORF">AB8O55_11865</name>
</gene>
<dbReference type="InterPro" id="IPR039994">
    <property type="entry name" value="NO66-like"/>
</dbReference>